<protein>
    <submittedName>
        <fullName evidence="2">Carboxypeptidase-like regulatory domain-containing protein</fullName>
    </submittedName>
</protein>
<name>A0ABU8YFB2_9MICO</name>
<feature type="signal peptide" evidence="1">
    <location>
        <begin position="1"/>
        <end position="27"/>
    </location>
</feature>
<dbReference type="EMBL" id="JBBLYY010000078">
    <property type="protein sequence ID" value="MEK0173206.1"/>
    <property type="molecule type" value="Genomic_DNA"/>
</dbReference>
<reference evidence="2 3" key="1">
    <citation type="submission" date="2024-03" db="EMBL/GenBank/DDBJ databases">
        <title>Whole genomes of four grape xylem sap localized bacterial endophytes.</title>
        <authorList>
            <person name="Kumar G."/>
            <person name="Savka M.A."/>
        </authorList>
    </citation>
    <scope>NUCLEOTIDE SEQUENCE [LARGE SCALE GENOMIC DNA]</scope>
    <source>
        <strain evidence="2 3">RIT_GXS8</strain>
    </source>
</reference>
<dbReference type="Proteomes" id="UP001370299">
    <property type="component" value="Unassembled WGS sequence"/>
</dbReference>
<evidence type="ECO:0000313" key="2">
    <source>
        <dbReference type="EMBL" id="MEK0173206.1"/>
    </source>
</evidence>
<feature type="chain" id="PRO_5045884759" evidence="1">
    <location>
        <begin position="28"/>
        <end position="338"/>
    </location>
</feature>
<dbReference type="RefSeq" id="WP_340196236.1">
    <property type="nucleotide sequence ID" value="NZ_JBBKAP010000021.1"/>
</dbReference>
<keyword evidence="1" id="KW-0732">Signal</keyword>
<accession>A0ABU8YFB2</accession>
<evidence type="ECO:0000313" key="3">
    <source>
        <dbReference type="Proteomes" id="UP001370299"/>
    </source>
</evidence>
<dbReference type="Gene3D" id="2.60.40.1120">
    <property type="entry name" value="Carboxypeptidase-like, regulatory domain"/>
    <property type="match status" value="1"/>
</dbReference>
<sequence length="338" mass="34764">MRLITGTTLVVALAAAAMVGLAPPAAAAGSGTITVQLAAPDGTAIRLADVELAAIGIDAVVGNATTDADGTATFTDIPAPDTVTVTTRQLPPRGTQTYAPGLRSAIAVRGGTTVAVTVPLVIGATVQGGVASPTGPATGRLMYAWNEDTSQVFRTTSDSAGQYRFVGLSTGKYRIEAYASGTASPAVWKTRVYQQRGTLPASQVTLSRHYAHSDYDLIVYAASASRAPSAQLSGARVTVTDTTSGASFSTRFSTLLDSEQTAQFQIPSGQYVVELRTVATTATPARALWLGRPGGVYRYVAERSQAVPVKVVFGGFNGWGGAVPETSVAVAVAVAEYN</sequence>
<organism evidence="2 3">
    <name type="scientific">Curtobacterium citreum</name>
    <dbReference type="NCBI Taxonomy" id="2036"/>
    <lineage>
        <taxon>Bacteria</taxon>
        <taxon>Bacillati</taxon>
        <taxon>Actinomycetota</taxon>
        <taxon>Actinomycetes</taxon>
        <taxon>Micrococcales</taxon>
        <taxon>Microbacteriaceae</taxon>
        <taxon>Curtobacterium</taxon>
    </lineage>
</organism>
<comment type="caution">
    <text evidence="2">The sequence shown here is derived from an EMBL/GenBank/DDBJ whole genome shotgun (WGS) entry which is preliminary data.</text>
</comment>
<gene>
    <name evidence="2" type="ORF">WMN62_17155</name>
</gene>
<dbReference type="SUPFAM" id="SSF117074">
    <property type="entry name" value="Hypothetical protein PA1324"/>
    <property type="match status" value="1"/>
</dbReference>
<keyword evidence="3" id="KW-1185">Reference proteome</keyword>
<proteinExistence type="predicted"/>
<evidence type="ECO:0000256" key="1">
    <source>
        <dbReference type="SAM" id="SignalP"/>
    </source>
</evidence>